<evidence type="ECO:0000313" key="2">
    <source>
        <dbReference type="Proteomes" id="UP001055811"/>
    </source>
</evidence>
<name>A0ACB9GFE4_CICIN</name>
<comment type="caution">
    <text evidence="1">The sequence shown here is derived from an EMBL/GenBank/DDBJ whole genome shotgun (WGS) entry which is preliminary data.</text>
</comment>
<proteinExistence type="predicted"/>
<organism evidence="1 2">
    <name type="scientific">Cichorium intybus</name>
    <name type="common">Chicory</name>
    <dbReference type="NCBI Taxonomy" id="13427"/>
    <lineage>
        <taxon>Eukaryota</taxon>
        <taxon>Viridiplantae</taxon>
        <taxon>Streptophyta</taxon>
        <taxon>Embryophyta</taxon>
        <taxon>Tracheophyta</taxon>
        <taxon>Spermatophyta</taxon>
        <taxon>Magnoliopsida</taxon>
        <taxon>eudicotyledons</taxon>
        <taxon>Gunneridae</taxon>
        <taxon>Pentapetalae</taxon>
        <taxon>asterids</taxon>
        <taxon>campanulids</taxon>
        <taxon>Asterales</taxon>
        <taxon>Asteraceae</taxon>
        <taxon>Cichorioideae</taxon>
        <taxon>Cichorieae</taxon>
        <taxon>Cichoriinae</taxon>
        <taxon>Cichorium</taxon>
    </lineage>
</organism>
<gene>
    <name evidence="1" type="ORF">L2E82_12289</name>
</gene>
<dbReference type="EMBL" id="CM042010">
    <property type="protein sequence ID" value="KAI3782249.1"/>
    <property type="molecule type" value="Genomic_DNA"/>
</dbReference>
<sequence>MNKEERCDTTLGLGIGVGITRERQLKQNKRGFWLDLSLPLHPKIEASDHGHNYDDEKDDQDSLSSKTNADQLEEQEERGIKRNASNTDVYTNNSDGSRKKLKLTTEQTTLLEDNFKIHSTLNTGQKQELAKKLNLLPRQIEVWFQNRRARTKLKQIEQECALLKKCCETLNDENRRLKKELQEVRCYSLKFDHHQASHAPLPFYIRYPTTAEMHLPCDKLGTSGQDTKTVIVPNGGSIAQMHNKKNAAVKLLSNPQPPSPPLDSPSSTTQDPASDGDRADTEVSDGGQDFLEMPDLVSAVDEMCDLSEEGVDSSGNDRFLKDRLRVMSPSLMLIMSLGTKIAASDVVRDSDVVSSTAAAMVHNNTNKFTLVLYLCCSGMATHSSPPPQLNLLLSHYKFAQFFSLKPPCLWCVRLECFFEPQNTNSHRDLLCERHAKEVSQLGFCSNHRKLAESHDMCEDCSSGFREKSRNFVFSKVKQIDLVQSDGEDEVGVEGVDPIDSMLFGMRIGERGRNLFER</sequence>
<accession>A0ACB9GFE4</accession>
<dbReference type="Proteomes" id="UP001055811">
    <property type="component" value="Linkage Group LG02"/>
</dbReference>
<reference evidence="2" key="1">
    <citation type="journal article" date="2022" name="Mol. Ecol. Resour.">
        <title>The genomes of chicory, endive, great burdock and yacon provide insights into Asteraceae palaeo-polyploidization history and plant inulin production.</title>
        <authorList>
            <person name="Fan W."/>
            <person name="Wang S."/>
            <person name="Wang H."/>
            <person name="Wang A."/>
            <person name="Jiang F."/>
            <person name="Liu H."/>
            <person name="Zhao H."/>
            <person name="Xu D."/>
            <person name="Zhang Y."/>
        </authorList>
    </citation>
    <scope>NUCLEOTIDE SEQUENCE [LARGE SCALE GENOMIC DNA]</scope>
    <source>
        <strain evidence="2">cv. Punajuju</strain>
    </source>
</reference>
<protein>
    <submittedName>
        <fullName evidence="1">Uncharacterized protein</fullName>
    </submittedName>
</protein>
<reference evidence="1 2" key="2">
    <citation type="journal article" date="2022" name="Mol. Ecol. Resour.">
        <title>The genomes of chicory, endive, great burdock and yacon provide insights into Asteraceae paleo-polyploidization history and plant inulin production.</title>
        <authorList>
            <person name="Fan W."/>
            <person name="Wang S."/>
            <person name="Wang H."/>
            <person name="Wang A."/>
            <person name="Jiang F."/>
            <person name="Liu H."/>
            <person name="Zhao H."/>
            <person name="Xu D."/>
            <person name="Zhang Y."/>
        </authorList>
    </citation>
    <scope>NUCLEOTIDE SEQUENCE [LARGE SCALE GENOMIC DNA]</scope>
    <source>
        <strain evidence="2">cv. Punajuju</strain>
        <tissue evidence="1">Leaves</tissue>
    </source>
</reference>
<keyword evidence="2" id="KW-1185">Reference proteome</keyword>
<evidence type="ECO:0000313" key="1">
    <source>
        <dbReference type="EMBL" id="KAI3782249.1"/>
    </source>
</evidence>